<keyword evidence="2" id="KW-0396">Initiation factor</keyword>
<protein>
    <recommendedName>
        <fullName evidence="8">Translation initiation factor IF-3</fullName>
    </recommendedName>
</protein>
<evidence type="ECO:0000256" key="1">
    <source>
        <dbReference type="ARBA" id="ARBA00005439"/>
    </source>
</evidence>
<evidence type="ECO:0000259" key="5">
    <source>
        <dbReference type="Pfam" id="PF05198"/>
    </source>
</evidence>
<dbReference type="PANTHER" id="PTHR10938:SF0">
    <property type="entry name" value="TRANSLATION INITIATION FACTOR IF-3, MITOCHONDRIAL"/>
    <property type="match status" value="1"/>
</dbReference>
<evidence type="ECO:0000313" key="7">
    <source>
        <dbReference type="Proteomes" id="UP001209570"/>
    </source>
</evidence>
<dbReference type="GO" id="GO:0005737">
    <property type="term" value="C:cytoplasm"/>
    <property type="evidence" value="ECO:0007669"/>
    <property type="project" value="UniProtKB-ARBA"/>
</dbReference>
<feature type="domain" description="Translation initiation factor 3 C-terminal" evidence="4">
    <location>
        <begin position="147"/>
        <end position="216"/>
    </location>
</feature>
<dbReference type="Pfam" id="PF00707">
    <property type="entry name" value="IF3_C"/>
    <property type="match status" value="1"/>
</dbReference>
<dbReference type="InterPro" id="IPR036788">
    <property type="entry name" value="T_IF-3_C_sf"/>
</dbReference>
<proteinExistence type="inferred from homology"/>
<reference evidence="6" key="1">
    <citation type="submission" date="2021-12" db="EMBL/GenBank/DDBJ databases">
        <title>Prjna785345.</title>
        <authorList>
            <person name="Rujirawat T."/>
            <person name="Krajaejun T."/>
        </authorList>
    </citation>
    <scope>NUCLEOTIDE SEQUENCE</scope>
    <source>
        <strain evidence="6">Pi057C3</strain>
    </source>
</reference>
<dbReference type="Pfam" id="PF05198">
    <property type="entry name" value="IF3_N"/>
    <property type="match status" value="1"/>
</dbReference>
<dbReference type="SUPFAM" id="SSF55200">
    <property type="entry name" value="Translation initiation factor IF3, C-terminal domain"/>
    <property type="match status" value="1"/>
</dbReference>
<dbReference type="Gene3D" id="3.30.110.10">
    <property type="entry name" value="Translation initiation factor 3 (IF-3), C-terminal domain"/>
    <property type="match status" value="1"/>
</dbReference>
<dbReference type="NCBIfam" id="TIGR00168">
    <property type="entry name" value="infC"/>
    <property type="match status" value="1"/>
</dbReference>
<dbReference type="Gene3D" id="3.10.20.80">
    <property type="entry name" value="Translation initiation factor 3 (IF-3), N-terminal domain"/>
    <property type="match status" value="1"/>
</dbReference>
<name>A0AAD5Q6X7_PYTIN</name>
<evidence type="ECO:0000256" key="3">
    <source>
        <dbReference type="ARBA" id="ARBA00022917"/>
    </source>
</evidence>
<dbReference type="GO" id="GO:0043022">
    <property type="term" value="F:ribosome binding"/>
    <property type="evidence" value="ECO:0007669"/>
    <property type="project" value="TreeGrafter"/>
</dbReference>
<dbReference type="Proteomes" id="UP001209570">
    <property type="component" value="Unassembled WGS sequence"/>
</dbReference>
<dbReference type="SUPFAM" id="SSF54364">
    <property type="entry name" value="Translation initiation factor IF3, N-terminal domain"/>
    <property type="match status" value="1"/>
</dbReference>
<comment type="caution">
    <text evidence="6">The sequence shown here is derived from an EMBL/GenBank/DDBJ whole genome shotgun (WGS) entry which is preliminary data.</text>
</comment>
<comment type="similarity">
    <text evidence="1">Belongs to the IF-3 family.</text>
</comment>
<dbReference type="InterPro" id="IPR036787">
    <property type="entry name" value="T_IF-3_N_sf"/>
</dbReference>
<dbReference type="GO" id="GO:0032790">
    <property type="term" value="P:ribosome disassembly"/>
    <property type="evidence" value="ECO:0007669"/>
    <property type="project" value="TreeGrafter"/>
</dbReference>
<dbReference type="InterPro" id="IPR019815">
    <property type="entry name" value="Translation_initiation_fac_3_C"/>
</dbReference>
<dbReference type="InterPro" id="IPR001288">
    <property type="entry name" value="Translation_initiation_fac_3"/>
</dbReference>
<dbReference type="EMBL" id="JAKCXM010000474">
    <property type="protein sequence ID" value="KAJ0393661.1"/>
    <property type="molecule type" value="Genomic_DNA"/>
</dbReference>
<sequence length="232" mass="24724">MLASLSRRCGALLATQRVAAAAAAQAPAVAAVATREAGSALRVALAARRPLGCAAPLQAAAFSSKASKLGPINDGITAKSVQLVGDDGKIRRNVPLHQALAEAKSQGVDLVQVAENNGQVVCRLFDAKKRLFNLKKAAKNNKPKQDKEVVFGVKIEAHDVRVKAEHVRKFLSKGHKVKVTVRFGKELHLKPKALDQLALIEEAIGSEVGVPDHAPQDQYGGIYVHYAPRSLK</sequence>
<evidence type="ECO:0000256" key="2">
    <source>
        <dbReference type="ARBA" id="ARBA00022540"/>
    </source>
</evidence>
<keyword evidence="7" id="KW-1185">Reference proteome</keyword>
<keyword evidence="3" id="KW-0648">Protein biosynthesis</keyword>
<dbReference type="AlphaFoldDB" id="A0AAD5Q6X7"/>
<evidence type="ECO:0008006" key="8">
    <source>
        <dbReference type="Google" id="ProtNLM"/>
    </source>
</evidence>
<dbReference type="InterPro" id="IPR019814">
    <property type="entry name" value="Translation_initiation_fac_3_N"/>
</dbReference>
<accession>A0AAD5Q6X7</accession>
<gene>
    <name evidence="6" type="ORF">P43SY_003680</name>
</gene>
<feature type="domain" description="Translation initiation factor 3 N-terminal" evidence="5">
    <location>
        <begin position="72"/>
        <end position="140"/>
    </location>
</feature>
<evidence type="ECO:0000259" key="4">
    <source>
        <dbReference type="Pfam" id="PF00707"/>
    </source>
</evidence>
<organism evidence="6 7">
    <name type="scientific">Pythium insidiosum</name>
    <name type="common">Pythiosis disease agent</name>
    <dbReference type="NCBI Taxonomy" id="114742"/>
    <lineage>
        <taxon>Eukaryota</taxon>
        <taxon>Sar</taxon>
        <taxon>Stramenopiles</taxon>
        <taxon>Oomycota</taxon>
        <taxon>Peronosporomycetes</taxon>
        <taxon>Pythiales</taxon>
        <taxon>Pythiaceae</taxon>
        <taxon>Pythium</taxon>
    </lineage>
</organism>
<evidence type="ECO:0000313" key="6">
    <source>
        <dbReference type="EMBL" id="KAJ0393661.1"/>
    </source>
</evidence>
<dbReference type="GO" id="GO:0003743">
    <property type="term" value="F:translation initiation factor activity"/>
    <property type="evidence" value="ECO:0007669"/>
    <property type="project" value="UniProtKB-KW"/>
</dbReference>
<dbReference type="PANTHER" id="PTHR10938">
    <property type="entry name" value="TRANSLATION INITIATION FACTOR IF-3"/>
    <property type="match status" value="1"/>
</dbReference>